<accession>A0A2P8VLJ6</accession>
<dbReference type="PANTHER" id="PTHR43270">
    <property type="entry name" value="BETA-ALA-HIS DIPEPTIDASE"/>
    <property type="match status" value="1"/>
</dbReference>
<evidence type="ECO:0000313" key="4">
    <source>
        <dbReference type="EMBL" id="PSN08412.1"/>
    </source>
</evidence>
<dbReference type="GO" id="GO:0006508">
    <property type="term" value="P:proteolysis"/>
    <property type="evidence" value="ECO:0007669"/>
    <property type="project" value="UniProtKB-KW"/>
</dbReference>
<reference evidence="4 5" key="1">
    <citation type="submission" date="2018-03" db="EMBL/GenBank/DDBJ databases">
        <title>Draft genome sequence of the first documented clinical Siccibacter turicensis isolate in Austria.</title>
        <authorList>
            <person name="Lepuschitz S."/>
            <person name="Pekard-Amenitsch S."/>
            <person name="Haunold R."/>
            <person name="Schill S."/>
            <person name="Mach R."/>
            <person name="Allerberger F."/>
            <person name="Ruppitsch W."/>
            <person name="Forsythe S.J."/>
        </authorList>
    </citation>
    <scope>NUCLEOTIDE SEQUENCE [LARGE SCALE GENOMIC DNA]</scope>
    <source>
        <strain evidence="4 5">6100069499-17</strain>
    </source>
</reference>
<dbReference type="OrthoDB" id="9761532at2"/>
<dbReference type="Pfam" id="PF01546">
    <property type="entry name" value="Peptidase_M20"/>
    <property type="match status" value="1"/>
</dbReference>
<dbReference type="InterPro" id="IPR002933">
    <property type="entry name" value="Peptidase_M20"/>
</dbReference>
<evidence type="ECO:0000256" key="2">
    <source>
        <dbReference type="ARBA" id="ARBA00022723"/>
    </source>
</evidence>
<protein>
    <submittedName>
        <fullName evidence="4">Peptidase M20</fullName>
    </submittedName>
</protein>
<proteinExistence type="predicted"/>
<dbReference type="GO" id="GO:0008233">
    <property type="term" value="F:peptidase activity"/>
    <property type="evidence" value="ECO:0007669"/>
    <property type="project" value="UniProtKB-KW"/>
</dbReference>
<dbReference type="SUPFAM" id="SSF53187">
    <property type="entry name" value="Zn-dependent exopeptidases"/>
    <property type="match status" value="1"/>
</dbReference>
<organism evidence="4 5">
    <name type="scientific">Siccibacter turicensis</name>
    <dbReference type="NCBI Taxonomy" id="357233"/>
    <lineage>
        <taxon>Bacteria</taxon>
        <taxon>Pseudomonadati</taxon>
        <taxon>Pseudomonadota</taxon>
        <taxon>Gammaproteobacteria</taxon>
        <taxon>Enterobacterales</taxon>
        <taxon>Enterobacteriaceae</taxon>
        <taxon>Siccibacter</taxon>
    </lineage>
</organism>
<dbReference type="RefSeq" id="WP_106877050.1">
    <property type="nucleotide sequence ID" value="NZ_JAXCWX010000010.1"/>
</dbReference>
<gene>
    <name evidence="4" type="ORF">C7G83_09605</name>
</gene>
<sequence>MTGLPHSIQAETLDLLEALTPFRSVAGNRDEQQQLAAWLEAWLVTELDATVVLPVADQPEAHGPPLVHVRIDIDAPATVVLYNMYDVMPASDEGWDVPPFSGGLRHWPDKGEVYIARGAENNKGPLAGMLMAVRDLWLTGRLTTNIDILLEGEEEIGSGNLRRYLAQQPCPIAPAEAVLFPSLCEYGGGAPRVYLGFTGMTTGRLTVNGGSWGGPHAAIHASNAAWIANPAWRLVEALNAIAPAHANGVLHTQPITGEAADLLDDLAPQFSIRDELIMRRSERLTIDAAPWDALAHLLGSAVLTIPEIYSSPQGGRGIIPPEACAELALRTPPGIDHRALLDTLRQRLADPSLAGAQLSVDDSYPGYRFSIDDSGVLELLNSYHQQGARPQIWPWAPGCAPAYAFAPVAPAFLIGGLGYGGNAHGINEFVTLRGLARFQQSLSDWLLGF</sequence>
<dbReference type="Proteomes" id="UP000240212">
    <property type="component" value="Unassembled WGS sequence"/>
</dbReference>
<dbReference type="AlphaFoldDB" id="A0A2P8VLJ6"/>
<dbReference type="STRING" id="1388748.GCA_000463155_02876"/>
<dbReference type="Gene3D" id="3.40.630.10">
    <property type="entry name" value="Zn peptidases"/>
    <property type="match status" value="1"/>
</dbReference>
<evidence type="ECO:0000313" key="5">
    <source>
        <dbReference type="Proteomes" id="UP000240212"/>
    </source>
</evidence>
<keyword evidence="2" id="KW-0479">Metal-binding</keyword>
<evidence type="ECO:0000256" key="1">
    <source>
        <dbReference type="ARBA" id="ARBA00022670"/>
    </source>
</evidence>
<comment type="caution">
    <text evidence="4">The sequence shown here is derived from an EMBL/GenBank/DDBJ whole genome shotgun (WGS) entry which is preliminary data.</text>
</comment>
<keyword evidence="5" id="KW-1185">Reference proteome</keyword>
<dbReference type="EMBL" id="PYEP01000003">
    <property type="protein sequence ID" value="PSN08412.1"/>
    <property type="molecule type" value="Genomic_DNA"/>
</dbReference>
<keyword evidence="1" id="KW-0645">Protease</keyword>
<dbReference type="PANTHER" id="PTHR43270:SF4">
    <property type="entry name" value="CARNOSINE DIPEPTIDASE 2, ISOFORM A"/>
    <property type="match status" value="1"/>
</dbReference>
<dbReference type="InterPro" id="IPR051458">
    <property type="entry name" value="Cyt/Met_Dipeptidase"/>
</dbReference>
<dbReference type="Gene3D" id="3.30.70.360">
    <property type="match status" value="1"/>
</dbReference>
<evidence type="ECO:0000256" key="3">
    <source>
        <dbReference type="ARBA" id="ARBA00022801"/>
    </source>
</evidence>
<keyword evidence="3" id="KW-0378">Hydrolase</keyword>
<name>A0A2P8VLJ6_9ENTR</name>
<dbReference type="GO" id="GO:0046872">
    <property type="term" value="F:metal ion binding"/>
    <property type="evidence" value="ECO:0007669"/>
    <property type="project" value="UniProtKB-KW"/>
</dbReference>